<proteinExistence type="predicted"/>
<dbReference type="EMBL" id="JAJJMA010031688">
    <property type="protein sequence ID" value="MCL7024200.1"/>
    <property type="molecule type" value="Genomic_DNA"/>
</dbReference>
<evidence type="ECO:0000256" key="1">
    <source>
        <dbReference type="SAM" id="SignalP"/>
    </source>
</evidence>
<feature type="signal peptide" evidence="1">
    <location>
        <begin position="1"/>
        <end position="27"/>
    </location>
</feature>
<dbReference type="AlphaFoldDB" id="A0AA41UVJ4"/>
<organism evidence="2 3">
    <name type="scientific">Papaver nudicaule</name>
    <name type="common">Iceland poppy</name>
    <dbReference type="NCBI Taxonomy" id="74823"/>
    <lineage>
        <taxon>Eukaryota</taxon>
        <taxon>Viridiplantae</taxon>
        <taxon>Streptophyta</taxon>
        <taxon>Embryophyta</taxon>
        <taxon>Tracheophyta</taxon>
        <taxon>Spermatophyta</taxon>
        <taxon>Magnoliopsida</taxon>
        <taxon>Ranunculales</taxon>
        <taxon>Papaveraceae</taxon>
        <taxon>Papaveroideae</taxon>
        <taxon>Papaver</taxon>
    </lineage>
</organism>
<protein>
    <submittedName>
        <fullName evidence="2">Uncharacterized protein</fullName>
    </submittedName>
</protein>
<feature type="chain" id="PRO_5041226404" evidence="1">
    <location>
        <begin position="28"/>
        <end position="114"/>
    </location>
</feature>
<dbReference type="Proteomes" id="UP001177140">
    <property type="component" value="Unassembled WGS sequence"/>
</dbReference>
<reference evidence="2" key="1">
    <citation type="submission" date="2022-03" db="EMBL/GenBank/DDBJ databases">
        <title>A functionally conserved STORR gene fusion in Papaver species that diverged 16.8 million years ago.</title>
        <authorList>
            <person name="Catania T."/>
        </authorList>
    </citation>
    <scope>NUCLEOTIDE SEQUENCE</scope>
    <source>
        <strain evidence="2">S-191538</strain>
    </source>
</reference>
<evidence type="ECO:0000313" key="3">
    <source>
        <dbReference type="Proteomes" id="UP001177140"/>
    </source>
</evidence>
<accession>A0AA41UVJ4</accession>
<gene>
    <name evidence="2" type="ORF">MKW94_029814</name>
</gene>
<name>A0AA41UVJ4_PAPNU</name>
<sequence length="114" mass="12371">MARGANMMGWAMLVVVVMALYVGKAQGATGVCAVDCTREKKPGWGDLVYAGIECFGECLHYSGFNTDPDTVRPSPQLQKALELLAQAPEVQENINVPSLGRKALAPMIYQDFHL</sequence>
<evidence type="ECO:0000313" key="2">
    <source>
        <dbReference type="EMBL" id="MCL7024200.1"/>
    </source>
</evidence>
<comment type="caution">
    <text evidence="2">The sequence shown here is derived from an EMBL/GenBank/DDBJ whole genome shotgun (WGS) entry which is preliminary data.</text>
</comment>
<keyword evidence="1" id="KW-0732">Signal</keyword>
<keyword evidence="3" id="KW-1185">Reference proteome</keyword>